<dbReference type="Proteomes" id="UP000295773">
    <property type="component" value="Unassembled WGS sequence"/>
</dbReference>
<dbReference type="GO" id="GO:0009254">
    <property type="term" value="P:peptidoglycan turnover"/>
    <property type="evidence" value="ECO:0007669"/>
    <property type="project" value="TreeGrafter"/>
</dbReference>
<dbReference type="RefSeq" id="WP_132225090.1">
    <property type="nucleotide sequence ID" value="NZ_JANKBG010000025.1"/>
</dbReference>
<evidence type="ECO:0000256" key="1">
    <source>
        <dbReference type="ARBA" id="ARBA00005336"/>
    </source>
</evidence>
<comment type="similarity">
    <text evidence="1">Belongs to the glycosyl hydrolase 3 family.</text>
</comment>
<keyword evidence="2" id="KW-0378">Hydrolase</keyword>
<protein>
    <submittedName>
        <fullName evidence="5">Beta-N-acetylhexosaminidase</fullName>
    </submittedName>
</protein>
<dbReference type="InterPro" id="IPR036962">
    <property type="entry name" value="Glyco_hydro_3_N_sf"/>
</dbReference>
<dbReference type="InterPro" id="IPR001764">
    <property type="entry name" value="Glyco_hydro_3_N"/>
</dbReference>
<dbReference type="PANTHER" id="PTHR30480:SF14">
    <property type="entry name" value="HYDROLASE, PUTATIVE (AFU_ORTHOLOGUE AFUA_4G13770)-RELATED"/>
    <property type="match status" value="1"/>
</dbReference>
<dbReference type="InterPro" id="IPR050226">
    <property type="entry name" value="NagZ_Beta-hexosaminidase"/>
</dbReference>
<dbReference type="GO" id="GO:0004553">
    <property type="term" value="F:hydrolase activity, hydrolyzing O-glycosyl compounds"/>
    <property type="evidence" value="ECO:0007669"/>
    <property type="project" value="InterPro"/>
</dbReference>
<evidence type="ECO:0000256" key="2">
    <source>
        <dbReference type="ARBA" id="ARBA00022801"/>
    </source>
</evidence>
<evidence type="ECO:0000256" key="3">
    <source>
        <dbReference type="ARBA" id="ARBA00023295"/>
    </source>
</evidence>
<dbReference type="InterPro" id="IPR019800">
    <property type="entry name" value="Glyco_hydro_3_AS"/>
</dbReference>
<dbReference type="AlphaFoldDB" id="A0A4R3TBL8"/>
<dbReference type="SUPFAM" id="SSF51445">
    <property type="entry name" value="(Trans)glycosidases"/>
    <property type="match status" value="1"/>
</dbReference>
<dbReference type="Pfam" id="PF00933">
    <property type="entry name" value="Glyco_hydro_3"/>
    <property type="match status" value="1"/>
</dbReference>
<keyword evidence="3" id="KW-0326">Glycosidase</keyword>
<feature type="domain" description="Glycoside hydrolase family 3 N-terminal" evidence="4">
    <location>
        <begin position="134"/>
        <end position="444"/>
    </location>
</feature>
<evidence type="ECO:0000313" key="6">
    <source>
        <dbReference type="Proteomes" id="UP000295773"/>
    </source>
</evidence>
<dbReference type="InterPro" id="IPR017853">
    <property type="entry name" value="GH"/>
</dbReference>
<dbReference type="GO" id="GO:0005975">
    <property type="term" value="P:carbohydrate metabolic process"/>
    <property type="evidence" value="ECO:0007669"/>
    <property type="project" value="InterPro"/>
</dbReference>
<name>A0A4R3TBL8_9FIRM</name>
<evidence type="ECO:0000313" key="5">
    <source>
        <dbReference type="EMBL" id="TCU58337.1"/>
    </source>
</evidence>
<dbReference type="Gene3D" id="3.20.20.300">
    <property type="entry name" value="Glycoside hydrolase, family 3, N-terminal domain"/>
    <property type="match status" value="1"/>
</dbReference>
<accession>A0A4R3TBL8</accession>
<dbReference type="EMBL" id="SMBP01000014">
    <property type="protein sequence ID" value="TCU58337.1"/>
    <property type="molecule type" value="Genomic_DNA"/>
</dbReference>
<keyword evidence="6" id="KW-1185">Reference proteome</keyword>
<proteinExistence type="inferred from homology"/>
<gene>
    <name evidence="5" type="ORF">EDD61_11469</name>
</gene>
<sequence length="453" mass="50997">MQKRILCGLFACVLLLGGCSTNTNVHKKEPEKQKDTENNSEVNKTYEFTGVIKDLTSNSIMVKNQDEEKRFDREQMKMEGTDTLLLDEEVSITYRKEKEHLIALQCVVKKVAKQQEEKTEKEVAIDKIIASMSIEEKVGQIFFVRCPDMYSIEDVDTYHLGGYILFDRDFKDQNYQDVVAKLTAYQKEAKVPLLIGVDEEGGTVNRVSTYFREVPFWSPQDLYQEGGMPLIISDTKEKAELLKNMGINVNLAPVADVSTHTEDFIYARSFGKNAHETANYVKTVVHTMKKNHIGSCLKHFPGYGNNVDTHTGIAIDKRSMATFENSDFIPFSAGIQAGADSVLVSHNIVKCMDAKHPASLSAKVHRILREQLKFQGVIMSDDLAMDAITQYSDDASVAVSAVKAGNDLLICSNYRVQLPAVLEAVKKKEIQEEQIDASLRRILKWKYDLGLLS</sequence>
<organism evidence="5 6">
    <name type="scientific">Longicatena caecimuris</name>
    <dbReference type="NCBI Taxonomy" id="1796635"/>
    <lineage>
        <taxon>Bacteria</taxon>
        <taxon>Bacillati</taxon>
        <taxon>Bacillota</taxon>
        <taxon>Erysipelotrichia</taxon>
        <taxon>Erysipelotrichales</taxon>
        <taxon>Erysipelotrichaceae</taxon>
        <taxon>Longicatena</taxon>
    </lineage>
</organism>
<evidence type="ECO:0000259" key="4">
    <source>
        <dbReference type="Pfam" id="PF00933"/>
    </source>
</evidence>
<dbReference type="PANTHER" id="PTHR30480">
    <property type="entry name" value="BETA-HEXOSAMINIDASE-RELATED"/>
    <property type="match status" value="1"/>
</dbReference>
<dbReference type="PROSITE" id="PS00775">
    <property type="entry name" value="GLYCOSYL_HYDROL_F3"/>
    <property type="match status" value="1"/>
</dbReference>
<dbReference type="PROSITE" id="PS51257">
    <property type="entry name" value="PROKAR_LIPOPROTEIN"/>
    <property type="match status" value="1"/>
</dbReference>
<reference evidence="5 6" key="1">
    <citation type="submission" date="2019-03" db="EMBL/GenBank/DDBJ databases">
        <title>Genomic Encyclopedia of Type Strains, Phase IV (KMG-IV): sequencing the most valuable type-strain genomes for metagenomic binning, comparative biology and taxonomic classification.</title>
        <authorList>
            <person name="Goeker M."/>
        </authorList>
    </citation>
    <scope>NUCLEOTIDE SEQUENCE [LARGE SCALE GENOMIC DNA]</scope>
    <source>
        <strain evidence="5 6">DSM 29481</strain>
    </source>
</reference>
<comment type="caution">
    <text evidence="5">The sequence shown here is derived from an EMBL/GenBank/DDBJ whole genome shotgun (WGS) entry which is preliminary data.</text>
</comment>